<proteinExistence type="predicted"/>
<gene>
    <name evidence="3" type="primary">LOC104738105</name>
</gene>
<dbReference type="Pfam" id="PF24758">
    <property type="entry name" value="LRR_At5g56370"/>
    <property type="match status" value="1"/>
</dbReference>
<protein>
    <submittedName>
        <fullName evidence="3">FBD-associated F-box protein At5g22730-like</fullName>
    </submittedName>
</protein>
<evidence type="ECO:0000259" key="1">
    <source>
        <dbReference type="Pfam" id="PF24758"/>
    </source>
</evidence>
<sequence length="348" mass="40264">MRTCSFDGGKKSEKKIRKTTPGFLLSKRGFDKQITRRFDNSDTLVSPDKFLNFSREHKSCLHKLKLRIHKGEPDRSCVTRWINFVSRRKLKHLDVECLLMEPKFEVMPLSLYICETLLNLRLHRVSFGRFESISLPRLRTMRLEQNTYANEEVLESFILSCPVLEDLSIVRRVHDNVKVLRVHSQTLTRLSVGFFIGENVVAVHSYSKEETGLWIDAPRLKYLYFENEISKSKTISNTGSLVKGSFVDSCSRGSYPSDWFDLSKQQVVRNFFTGISKARDIMIFSKRIMELISAYLQVQPMPQFCNLSCLEAEFSHNLSCLRILSTFLESCPNLTSIVLVITCTNLEF</sequence>
<dbReference type="InterPro" id="IPR055411">
    <property type="entry name" value="LRR_FXL15/At3g58940/PEG3-like"/>
</dbReference>
<dbReference type="PANTHER" id="PTHR31900:SF33">
    <property type="entry name" value="PROTEIN WITH RNI-LIKE_FBD-LIKE DOMAIN"/>
    <property type="match status" value="1"/>
</dbReference>
<evidence type="ECO:0000313" key="3">
    <source>
        <dbReference type="RefSeq" id="XP_010456639.1"/>
    </source>
</evidence>
<dbReference type="PANTHER" id="PTHR31900">
    <property type="entry name" value="F-BOX/RNI SUPERFAMILY PROTEIN-RELATED"/>
    <property type="match status" value="1"/>
</dbReference>
<dbReference type="RefSeq" id="XP_010456639.1">
    <property type="nucleotide sequence ID" value="XM_010458337.1"/>
</dbReference>
<dbReference type="Proteomes" id="UP000694864">
    <property type="component" value="Chromosome 13"/>
</dbReference>
<reference evidence="3" key="2">
    <citation type="submission" date="2025-08" db="UniProtKB">
        <authorList>
            <consortium name="RefSeq"/>
        </authorList>
    </citation>
    <scope>IDENTIFICATION</scope>
    <source>
        <tissue evidence="3">Leaf</tissue>
    </source>
</reference>
<dbReference type="GeneID" id="104738105"/>
<evidence type="ECO:0000313" key="2">
    <source>
        <dbReference type="Proteomes" id="UP000694864"/>
    </source>
</evidence>
<organism evidence="2 3">
    <name type="scientific">Camelina sativa</name>
    <name type="common">False flax</name>
    <name type="synonym">Myagrum sativum</name>
    <dbReference type="NCBI Taxonomy" id="90675"/>
    <lineage>
        <taxon>Eukaryota</taxon>
        <taxon>Viridiplantae</taxon>
        <taxon>Streptophyta</taxon>
        <taxon>Embryophyta</taxon>
        <taxon>Tracheophyta</taxon>
        <taxon>Spermatophyta</taxon>
        <taxon>Magnoliopsida</taxon>
        <taxon>eudicotyledons</taxon>
        <taxon>Gunneridae</taxon>
        <taxon>Pentapetalae</taxon>
        <taxon>rosids</taxon>
        <taxon>malvids</taxon>
        <taxon>Brassicales</taxon>
        <taxon>Brassicaceae</taxon>
        <taxon>Camelineae</taxon>
        <taxon>Camelina</taxon>
    </lineage>
</organism>
<accession>A0ABM0VID5</accession>
<name>A0ABM0VID5_CAMSA</name>
<reference evidence="2" key="1">
    <citation type="journal article" date="2014" name="Nat. Commun.">
        <title>The emerging biofuel crop Camelina sativa retains a highly undifferentiated hexaploid genome structure.</title>
        <authorList>
            <person name="Kagale S."/>
            <person name="Koh C."/>
            <person name="Nixon J."/>
            <person name="Bollina V."/>
            <person name="Clarke W.E."/>
            <person name="Tuteja R."/>
            <person name="Spillane C."/>
            <person name="Robinson S.J."/>
            <person name="Links M.G."/>
            <person name="Clarke C."/>
            <person name="Higgins E.E."/>
            <person name="Huebert T."/>
            <person name="Sharpe A.G."/>
            <person name="Parkin I.A."/>
        </authorList>
    </citation>
    <scope>NUCLEOTIDE SEQUENCE [LARGE SCALE GENOMIC DNA]</scope>
    <source>
        <strain evidence="2">cv. DH55</strain>
    </source>
</reference>
<dbReference type="InterPro" id="IPR050232">
    <property type="entry name" value="FBL13/AtMIF1-like"/>
</dbReference>
<keyword evidence="2" id="KW-1185">Reference proteome</keyword>
<feature type="domain" description="F-box/LRR-repeat protein 15/At3g58940/PEG3-like LRR" evidence="1">
    <location>
        <begin position="79"/>
        <end position="228"/>
    </location>
</feature>
<dbReference type="SUPFAM" id="SSF52047">
    <property type="entry name" value="RNI-like"/>
    <property type="match status" value="1"/>
</dbReference>